<evidence type="ECO:0000256" key="9">
    <source>
        <dbReference type="ARBA" id="ARBA00022833"/>
    </source>
</evidence>
<dbReference type="Pfam" id="PF02825">
    <property type="entry name" value="WWE"/>
    <property type="match status" value="3"/>
</dbReference>
<dbReference type="PANTHER" id="PTHR10459">
    <property type="entry name" value="DNA LIGASE"/>
    <property type="match status" value="1"/>
</dbReference>
<dbReference type="InterPro" id="IPR036930">
    <property type="entry name" value="WGR_dom_sf"/>
</dbReference>
<feature type="compositionally biased region" description="Basic residues" evidence="16">
    <location>
        <begin position="1"/>
        <end position="10"/>
    </location>
</feature>
<dbReference type="InterPro" id="IPR004102">
    <property type="entry name" value="Poly(ADP-ribose)pol_reg_dom"/>
</dbReference>
<feature type="compositionally biased region" description="Acidic residues" evidence="16">
    <location>
        <begin position="453"/>
        <end position="467"/>
    </location>
</feature>
<evidence type="ECO:0000256" key="10">
    <source>
        <dbReference type="ARBA" id="ARBA00023027"/>
    </source>
</evidence>
<keyword evidence="8" id="KW-0863">Zinc-finger</keyword>
<dbReference type="GO" id="GO:0006302">
    <property type="term" value="P:double-strand break repair"/>
    <property type="evidence" value="ECO:0007669"/>
    <property type="project" value="TreeGrafter"/>
</dbReference>
<dbReference type="GO" id="GO:0003677">
    <property type="term" value="F:DNA binding"/>
    <property type="evidence" value="ECO:0007669"/>
    <property type="project" value="UniProtKB-KW"/>
</dbReference>
<dbReference type="SUPFAM" id="SSF47587">
    <property type="entry name" value="Domain of poly(ADP-ribose) polymerase"/>
    <property type="match status" value="1"/>
</dbReference>
<organism evidence="21 22">
    <name type="scientific">Geodia barretti</name>
    <name type="common">Barrett's horny sponge</name>
    <dbReference type="NCBI Taxonomy" id="519541"/>
    <lineage>
        <taxon>Eukaryota</taxon>
        <taxon>Metazoa</taxon>
        <taxon>Porifera</taxon>
        <taxon>Demospongiae</taxon>
        <taxon>Heteroscleromorpha</taxon>
        <taxon>Tetractinellida</taxon>
        <taxon>Astrophorina</taxon>
        <taxon>Geodiidae</taxon>
        <taxon>Geodia</taxon>
    </lineage>
</organism>
<dbReference type="Gene3D" id="3.30.720.50">
    <property type="match status" value="2"/>
</dbReference>
<feature type="domain" description="PARP alpha-helical" evidence="19">
    <location>
        <begin position="479"/>
        <end position="596"/>
    </location>
</feature>
<dbReference type="GO" id="GO:1990404">
    <property type="term" value="F:NAD+-protein mono-ADP-ribosyltransferase activity"/>
    <property type="evidence" value="ECO:0007669"/>
    <property type="project" value="TreeGrafter"/>
</dbReference>
<evidence type="ECO:0000256" key="1">
    <source>
        <dbReference type="ARBA" id="ARBA00004123"/>
    </source>
</evidence>
<dbReference type="Pfam" id="PF02877">
    <property type="entry name" value="PARP_reg"/>
    <property type="match status" value="1"/>
</dbReference>
<keyword evidence="11" id="KW-0238">DNA-binding</keyword>
<feature type="region of interest" description="Disordered" evidence="16">
    <location>
        <begin position="1"/>
        <end position="44"/>
    </location>
</feature>
<sequence length="844" mass="93934">MSRKSTRRKGAALGSEGSTAEGEAGPAKKKAKVPPGVTWEWEGDGGKWSQFSANHSRLLSEALINGDSDVSVQVAQSVKMKIRFDSMTQTNVGTGWQRNVRCASPSQSGSPDTQTVWEWENDRGEWAWFPPAHQRLLHACKACHVDAVSVETTARKRSRVDLGSMTHEMGRGKKFGVRCSSLAVWEWQDENGQWMKYDIQATRDLENAHSQVGGASVRGARRKNQVAITTGGRSYTVDIGKMEQKNNETGVVRNIRRLSSTAKGSSSDTPTLEVAVETTPTCTSEATPTASTSAGASASASVTAEAETDSVPESDEKNGDGHVTRELQGAGIPVDYVCSQKVGKAHVYSEDGVHWDAMLNQTNLKNNNNKFYLLQLLKDNKTGHYSTWFRWGRVGKTGQHQLTPFKADLESAKDSFRKKFQDKTHNEWDERESFVKKAGKYDMLAMDYKATVEEEEEEEEEGEEDVDTAGTEPKVKAPESCLDERLQALIELICDVQAMEDAVVEMKYDPRKAPLGKLTKDQIKAGYAALKKIDDCISSNQFGDELVKACDQFYTRIPHDFGMRRPPIIRTEAEVKEKLSLLETLGDIEIAMRLLNEGDKKEHPIDRHYHGLHCKLEPLDAEDDVVQLVRQYIRQTHAATHITYTLTVKEVFEMEKEGEDENFKDMGNRQLLWHGSRLTNWVGILSQGLRVAPPEAPVTGYMFGKGVYFADMCSKSANYCFASRARQDGLLILCDVALGQTNDLLAADYHADQLPRGKHSTRGLGSVAPDPKQSKKLPDGCLVPLGTSTQTGVHNPHGYTLNYNEYAIYDVNQVMYTLCRRFEVCVLYNVVGLSPHLLSCQLSR</sequence>
<dbReference type="GO" id="GO:0016779">
    <property type="term" value="F:nucleotidyltransferase activity"/>
    <property type="evidence" value="ECO:0007669"/>
    <property type="project" value="UniProtKB-KW"/>
</dbReference>
<evidence type="ECO:0000256" key="8">
    <source>
        <dbReference type="ARBA" id="ARBA00022771"/>
    </source>
</evidence>
<feature type="domain" description="PARP catalytic" evidence="18">
    <location>
        <begin position="603"/>
        <end position="835"/>
    </location>
</feature>
<dbReference type="Gene3D" id="1.20.142.10">
    <property type="entry name" value="Poly(ADP-ribose) polymerase, regulatory domain"/>
    <property type="match status" value="1"/>
</dbReference>
<evidence type="ECO:0000313" key="21">
    <source>
        <dbReference type="EMBL" id="CAI8050125.1"/>
    </source>
</evidence>
<dbReference type="FunFam" id="1.20.142.10:FF:000001">
    <property type="entry name" value="Poly [ADP-ribose] polymerase"/>
    <property type="match status" value="1"/>
</dbReference>
<dbReference type="PROSITE" id="PS50918">
    <property type="entry name" value="WWE"/>
    <property type="match status" value="2"/>
</dbReference>
<evidence type="ECO:0000256" key="2">
    <source>
        <dbReference type="ARBA" id="ARBA00022676"/>
    </source>
</evidence>
<dbReference type="EMBL" id="CASHTH010003834">
    <property type="protein sequence ID" value="CAI8050125.1"/>
    <property type="molecule type" value="Genomic_DNA"/>
</dbReference>
<comment type="similarity">
    <text evidence="13">Belongs to the ARTD/PARP family.</text>
</comment>
<dbReference type="Pfam" id="PF05406">
    <property type="entry name" value="WGR"/>
    <property type="match status" value="1"/>
</dbReference>
<keyword evidence="3 15" id="KW-0808">Transferase</keyword>
<keyword evidence="4" id="KW-0548">Nucleotidyltransferase</keyword>
<keyword evidence="9" id="KW-0862">Zinc</keyword>
<keyword evidence="22" id="KW-1185">Reference proteome</keyword>
<evidence type="ECO:0000259" key="18">
    <source>
        <dbReference type="PROSITE" id="PS51059"/>
    </source>
</evidence>
<feature type="domain" description="WWE" evidence="17">
    <location>
        <begin position="25"/>
        <end position="102"/>
    </location>
</feature>
<dbReference type="GO" id="GO:0008270">
    <property type="term" value="F:zinc ion binding"/>
    <property type="evidence" value="ECO:0007669"/>
    <property type="project" value="UniProtKB-KW"/>
</dbReference>
<dbReference type="InterPro" id="IPR004170">
    <property type="entry name" value="WWE_dom"/>
</dbReference>
<dbReference type="PROSITE" id="PS51060">
    <property type="entry name" value="PARP_ALPHA_HD"/>
    <property type="match status" value="1"/>
</dbReference>
<dbReference type="PROSITE" id="PS51977">
    <property type="entry name" value="WGR"/>
    <property type="match status" value="1"/>
</dbReference>
<dbReference type="SUPFAM" id="SSF56399">
    <property type="entry name" value="ADP-ribosylation"/>
    <property type="match status" value="1"/>
</dbReference>
<feature type="compositionally biased region" description="Polar residues" evidence="16">
    <location>
        <begin position="257"/>
        <end position="270"/>
    </location>
</feature>
<feature type="compositionally biased region" description="Low complexity" evidence="16">
    <location>
        <begin position="11"/>
        <end position="25"/>
    </location>
</feature>
<protein>
    <recommendedName>
        <fullName evidence="15">Poly [ADP-ribose] polymerase</fullName>
        <shortName evidence="15">PARP</shortName>
        <ecNumber evidence="15">2.4.2.-</ecNumber>
    </recommendedName>
</protein>
<keyword evidence="2 15" id="KW-0328">Glycosyltransferase</keyword>
<comment type="subcellular location">
    <subcellularLocation>
        <location evidence="1">Nucleus</location>
    </subcellularLocation>
</comment>
<reference evidence="21" key="1">
    <citation type="submission" date="2023-03" db="EMBL/GenBank/DDBJ databases">
        <authorList>
            <person name="Steffen K."/>
            <person name="Cardenas P."/>
        </authorList>
    </citation>
    <scope>NUCLEOTIDE SEQUENCE</scope>
</reference>
<feature type="region of interest" description="Disordered" evidence="16">
    <location>
        <begin position="451"/>
        <end position="475"/>
    </location>
</feature>
<dbReference type="InterPro" id="IPR036616">
    <property type="entry name" value="Poly(ADP-ribose)pol_reg_dom_sf"/>
</dbReference>
<evidence type="ECO:0000256" key="13">
    <source>
        <dbReference type="ARBA" id="ARBA00024347"/>
    </source>
</evidence>
<dbReference type="InterPro" id="IPR037197">
    <property type="entry name" value="WWE_dom_sf"/>
</dbReference>
<evidence type="ECO:0000256" key="3">
    <source>
        <dbReference type="ARBA" id="ARBA00022679"/>
    </source>
</evidence>
<evidence type="ECO:0000256" key="5">
    <source>
        <dbReference type="ARBA" id="ARBA00022723"/>
    </source>
</evidence>
<dbReference type="Gene3D" id="2.20.140.10">
    <property type="entry name" value="WGR domain"/>
    <property type="match status" value="1"/>
</dbReference>
<dbReference type="SUPFAM" id="SSF117839">
    <property type="entry name" value="WWE domain"/>
    <property type="match status" value="3"/>
</dbReference>
<feature type="region of interest" description="Disordered" evidence="16">
    <location>
        <begin position="757"/>
        <end position="778"/>
    </location>
</feature>
<dbReference type="Gene3D" id="3.90.228.10">
    <property type="match status" value="1"/>
</dbReference>
<dbReference type="SMART" id="SM00678">
    <property type="entry name" value="WWE"/>
    <property type="match status" value="2"/>
</dbReference>
<feature type="compositionally biased region" description="Low complexity" evidence="16">
    <location>
        <begin position="277"/>
        <end position="305"/>
    </location>
</feature>
<evidence type="ECO:0000256" key="12">
    <source>
        <dbReference type="ARBA" id="ARBA00023242"/>
    </source>
</evidence>
<dbReference type="SUPFAM" id="SSF142921">
    <property type="entry name" value="WGR domain-like"/>
    <property type="match status" value="1"/>
</dbReference>
<dbReference type="InterPro" id="IPR008893">
    <property type="entry name" value="WGR_domain"/>
</dbReference>
<evidence type="ECO:0000256" key="15">
    <source>
        <dbReference type="RuleBase" id="RU362114"/>
    </source>
</evidence>
<evidence type="ECO:0000256" key="6">
    <source>
        <dbReference type="ARBA" id="ARBA00022737"/>
    </source>
</evidence>
<dbReference type="Proteomes" id="UP001174909">
    <property type="component" value="Unassembled WGS sequence"/>
</dbReference>
<feature type="domain" description="WWE" evidence="17">
    <location>
        <begin position="171"/>
        <end position="257"/>
    </location>
</feature>
<proteinExistence type="inferred from homology"/>
<dbReference type="EC" id="2.4.2.-" evidence="15"/>
<dbReference type="InterPro" id="IPR018123">
    <property type="entry name" value="WWE-dom_subgr"/>
</dbReference>
<dbReference type="GO" id="GO:0070212">
    <property type="term" value="P:protein poly-ADP-ribosylation"/>
    <property type="evidence" value="ECO:0007669"/>
    <property type="project" value="TreeGrafter"/>
</dbReference>
<evidence type="ECO:0000259" key="20">
    <source>
        <dbReference type="PROSITE" id="PS51977"/>
    </source>
</evidence>
<dbReference type="GO" id="GO:0005730">
    <property type="term" value="C:nucleolus"/>
    <property type="evidence" value="ECO:0007669"/>
    <property type="project" value="TreeGrafter"/>
</dbReference>
<dbReference type="GO" id="GO:0003950">
    <property type="term" value="F:NAD+ poly-ADP-ribosyltransferase activity"/>
    <property type="evidence" value="ECO:0007669"/>
    <property type="project" value="UniProtKB-UniRule"/>
</dbReference>
<evidence type="ECO:0000256" key="7">
    <source>
        <dbReference type="ARBA" id="ARBA00022765"/>
    </source>
</evidence>
<dbReference type="CDD" id="cd01437">
    <property type="entry name" value="parp_like"/>
    <property type="match status" value="1"/>
</dbReference>
<evidence type="ECO:0000256" key="16">
    <source>
        <dbReference type="SAM" id="MobiDB-lite"/>
    </source>
</evidence>
<dbReference type="AlphaFoldDB" id="A0AA35XG16"/>
<gene>
    <name evidence="21" type="ORF">GBAR_LOCUS27569</name>
</gene>
<feature type="domain" description="WGR" evidence="20">
    <location>
        <begin position="344"/>
        <end position="441"/>
    </location>
</feature>
<feature type="compositionally biased region" description="Basic and acidic residues" evidence="16">
    <location>
        <begin position="314"/>
        <end position="325"/>
    </location>
</feature>
<dbReference type="InterPro" id="IPR050800">
    <property type="entry name" value="ARTD/PARP"/>
</dbReference>
<keyword evidence="5" id="KW-0479">Metal-binding</keyword>
<dbReference type="FunFam" id="3.90.228.10:FF:000002">
    <property type="entry name" value="Poly [ADP-ribose] polymerase"/>
    <property type="match status" value="1"/>
</dbReference>
<comment type="caution">
    <text evidence="21">The sequence shown here is derived from an EMBL/GenBank/DDBJ whole genome shotgun (WGS) entry which is preliminary data.</text>
</comment>
<dbReference type="Pfam" id="PF00644">
    <property type="entry name" value="PARP"/>
    <property type="match status" value="1"/>
</dbReference>
<dbReference type="PANTHER" id="PTHR10459:SF60">
    <property type="entry name" value="POLY [ADP-RIBOSE] POLYMERASE 2"/>
    <property type="match status" value="1"/>
</dbReference>
<comment type="catalytic activity">
    <reaction evidence="14">
        <text>NAD(+) + (ADP-D-ribosyl)n-acceptor = nicotinamide + (ADP-D-ribosyl)n+1-acceptor + H(+).</text>
        <dbReference type="EC" id="2.4.2.30"/>
    </reaction>
</comment>
<dbReference type="SMART" id="SM00773">
    <property type="entry name" value="WGR"/>
    <property type="match status" value="1"/>
</dbReference>
<dbReference type="InterPro" id="IPR012317">
    <property type="entry name" value="Poly(ADP-ribose)pol_cat_dom"/>
</dbReference>
<evidence type="ECO:0000259" key="19">
    <source>
        <dbReference type="PROSITE" id="PS51060"/>
    </source>
</evidence>
<evidence type="ECO:0000259" key="17">
    <source>
        <dbReference type="PROSITE" id="PS50918"/>
    </source>
</evidence>
<feature type="region of interest" description="Disordered" evidence="16">
    <location>
        <begin position="257"/>
        <end position="326"/>
    </location>
</feature>
<accession>A0AA35XG16</accession>
<keyword evidence="6" id="KW-0677">Repeat</keyword>
<name>A0AA35XG16_GEOBA</name>
<evidence type="ECO:0000256" key="14">
    <source>
        <dbReference type="ARBA" id="ARBA00033987"/>
    </source>
</evidence>
<keyword evidence="10 15" id="KW-0520">NAD</keyword>
<evidence type="ECO:0000256" key="4">
    <source>
        <dbReference type="ARBA" id="ARBA00022695"/>
    </source>
</evidence>
<evidence type="ECO:0000256" key="11">
    <source>
        <dbReference type="ARBA" id="ARBA00023125"/>
    </source>
</evidence>
<dbReference type="FunFam" id="2.20.140.10:FF:000001">
    <property type="entry name" value="Poly [ADP-ribose] polymerase"/>
    <property type="match status" value="1"/>
</dbReference>
<dbReference type="PROSITE" id="PS51059">
    <property type="entry name" value="PARP_CATALYTIC"/>
    <property type="match status" value="1"/>
</dbReference>
<evidence type="ECO:0000313" key="22">
    <source>
        <dbReference type="Proteomes" id="UP001174909"/>
    </source>
</evidence>
<keyword evidence="12" id="KW-0539">Nucleus</keyword>
<keyword evidence="7" id="KW-0013">ADP-ribosylation</keyword>